<gene>
    <name evidence="7" type="ORF">FHS48_001736</name>
</gene>
<evidence type="ECO:0000256" key="3">
    <source>
        <dbReference type="ARBA" id="ARBA00022801"/>
    </source>
</evidence>
<dbReference type="GO" id="GO:0046872">
    <property type="term" value="F:metal ion binding"/>
    <property type="evidence" value="ECO:0007669"/>
    <property type="project" value="UniProtKB-KW"/>
</dbReference>
<evidence type="ECO:0000256" key="1">
    <source>
        <dbReference type="ARBA" id="ARBA00001947"/>
    </source>
</evidence>
<evidence type="ECO:0000259" key="6">
    <source>
        <dbReference type="Pfam" id="PF18089"/>
    </source>
</evidence>
<evidence type="ECO:0000256" key="4">
    <source>
        <dbReference type="ARBA" id="ARBA00022833"/>
    </source>
</evidence>
<proteinExistence type="inferred from homology"/>
<accession>A0A7W9ZF36</accession>
<protein>
    <recommendedName>
        <fullName evidence="6">DAPG hydrolase PhiG domain-containing protein</fullName>
    </recommendedName>
</protein>
<sequence length="236" mass="26262">MTDRTPLSPDPARAGIAYIDDLLAPAPLRLETGITRLADGALVVAVRTDLHGCKGRMLDWWFKQFDTTQHLKWWHPIDHLEHCGWDRHWQKGKNYVGATIRAVEALGDFPPVSATIKFHDPEEVFTPALYRQTMADGHASAAVYARIGFGEDVRLDANGDPADQMVHVVRDTSYGAVLRSRFILGQTAAGTGHTLPDAIGLGLLQHCYAEFTYLSKVLPSLYWADADNRADVPLMW</sequence>
<organism evidence="7 8">
    <name type="scientific">Novispirillum itersonii</name>
    <name type="common">Aquaspirillum itersonii</name>
    <dbReference type="NCBI Taxonomy" id="189"/>
    <lineage>
        <taxon>Bacteria</taxon>
        <taxon>Pseudomonadati</taxon>
        <taxon>Pseudomonadota</taxon>
        <taxon>Alphaproteobacteria</taxon>
        <taxon>Rhodospirillales</taxon>
        <taxon>Novispirillaceae</taxon>
        <taxon>Novispirillum</taxon>
    </lineage>
</organism>
<evidence type="ECO:0000313" key="7">
    <source>
        <dbReference type="EMBL" id="MBB6210321.1"/>
    </source>
</evidence>
<dbReference type="Proteomes" id="UP000544872">
    <property type="component" value="Unassembled WGS sequence"/>
</dbReference>
<dbReference type="InterPro" id="IPR041526">
    <property type="entry name" value="DAPG_hydrolase"/>
</dbReference>
<keyword evidence="4" id="KW-0862">Zinc</keyword>
<dbReference type="GO" id="GO:0016787">
    <property type="term" value="F:hydrolase activity"/>
    <property type="evidence" value="ECO:0007669"/>
    <property type="project" value="UniProtKB-KW"/>
</dbReference>
<comment type="caution">
    <text evidence="7">The sequence shown here is derived from an EMBL/GenBank/DDBJ whole genome shotgun (WGS) entry which is preliminary data.</text>
</comment>
<evidence type="ECO:0000256" key="5">
    <source>
        <dbReference type="ARBA" id="ARBA00023459"/>
    </source>
</evidence>
<keyword evidence="3" id="KW-0378">Hydrolase</keyword>
<feature type="domain" description="DAPG hydrolase PhiG" evidence="6">
    <location>
        <begin position="18"/>
        <end position="222"/>
    </location>
</feature>
<dbReference type="EMBL" id="JACIIX010000005">
    <property type="protein sequence ID" value="MBB6210321.1"/>
    <property type="molecule type" value="Genomic_DNA"/>
</dbReference>
<dbReference type="RefSeq" id="WP_184263152.1">
    <property type="nucleotide sequence ID" value="NZ_JACIIX010000005.1"/>
</dbReference>
<keyword evidence="2" id="KW-0479">Metal-binding</keyword>
<comment type="cofactor">
    <cofactor evidence="1">
        <name>Zn(2+)</name>
        <dbReference type="ChEBI" id="CHEBI:29105"/>
    </cofactor>
</comment>
<evidence type="ECO:0000313" key="8">
    <source>
        <dbReference type="Proteomes" id="UP000544872"/>
    </source>
</evidence>
<keyword evidence="8" id="KW-1185">Reference proteome</keyword>
<dbReference type="AlphaFoldDB" id="A0A7W9ZF36"/>
<comment type="similarity">
    <text evidence="5">Belongs to the DAPG/phloretin hydrolase family.</text>
</comment>
<dbReference type="Pfam" id="PF18089">
    <property type="entry name" value="DAPG_hydrolase"/>
    <property type="match status" value="1"/>
</dbReference>
<evidence type="ECO:0000256" key="2">
    <source>
        <dbReference type="ARBA" id="ARBA00022723"/>
    </source>
</evidence>
<name>A0A7W9ZF36_NOVIT</name>
<reference evidence="7 8" key="1">
    <citation type="submission" date="2020-08" db="EMBL/GenBank/DDBJ databases">
        <title>Genomic Encyclopedia of Type Strains, Phase IV (KMG-IV): sequencing the most valuable type-strain genomes for metagenomic binning, comparative biology and taxonomic classification.</title>
        <authorList>
            <person name="Goeker M."/>
        </authorList>
    </citation>
    <scope>NUCLEOTIDE SEQUENCE [LARGE SCALE GENOMIC DNA]</scope>
    <source>
        <strain evidence="7 8">DSM 11590</strain>
    </source>
</reference>